<dbReference type="AlphaFoldDB" id="W9VLT0"/>
<dbReference type="eggNOG" id="ENOG50317BX">
    <property type="taxonomic scope" value="Bacteria"/>
</dbReference>
<feature type="region of interest" description="Disordered" evidence="1">
    <location>
        <begin position="81"/>
        <end position="107"/>
    </location>
</feature>
<evidence type="ECO:0000313" key="3">
    <source>
        <dbReference type="Proteomes" id="UP000019460"/>
    </source>
</evidence>
<evidence type="ECO:0000256" key="1">
    <source>
        <dbReference type="SAM" id="MobiDB-lite"/>
    </source>
</evidence>
<organism evidence="2 3">
    <name type="scientific">Imhoffiella purpurea</name>
    <dbReference type="NCBI Taxonomy" id="1249627"/>
    <lineage>
        <taxon>Bacteria</taxon>
        <taxon>Pseudomonadati</taxon>
        <taxon>Pseudomonadota</taxon>
        <taxon>Gammaproteobacteria</taxon>
        <taxon>Chromatiales</taxon>
        <taxon>Chromatiaceae</taxon>
        <taxon>Imhoffiella</taxon>
    </lineage>
</organism>
<protein>
    <submittedName>
        <fullName evidence="2">Uncharacterized protein</fullName>
    </submittedName>
</protein>
<sequence>MANTMSATQRREAVRLALSEALEPEDARSALRLWDSGFADSPSINIIAFVAETAGLIDLSTKQRHDLRRALYHFLLKSGTQADSSSVSDPVPPAAPDREPETPAPTQTRPSWVVFVCMVTNILAGVHMEGSDAMQEFSHSLRQRKKKVRVSEPLDRAFVAWSAGQVRIEALETATDADLARLFHAVYVATAEAIGPVEADRLLTRCINEAESLPEARLYPPRNFL</sequence>
<name>W9VLT0_9GAMM</name>
<gene>
    <name evidence="2" type="ORF">D779_0814</name>
</gene>
<dbReference type="Proteomes" id="UP000019460">
    <property type="component" value="Unassembled WGS sequence"/>
</dbReference>
<reference evidence="2 3" key="1">
    <citation type="submission" date="2012-11" db="EMBL/GenBank/DDBJ databases">
        <title>Genome assembly of Thiorhodococcus sp. AK35.</title>
        <authorList>
            <person name="Nupur N."/>
            <person name="Khatri I."/>
            <person name="Subramanian S."/>
            <person name="Pinnaka A."/>
        </authorList>
    </citation>
    <scope>NUCLEOTIDE SEQUENCE [LARGE SCALE GENOMIC DNA]</scope>
    <source>
        <strain evidence="2 3">AK35</strain>
    </source>
</reference>
<evidence type="ECO:0000313" key="2">
    <source>
        <dbReference type="EMBL" id="EXJ17062.1"/>
    </source>
</evidence>
<dbReference type="STRING" id="1249627.D779_0814"/>
<accession>W9VLT0</accession>
<dbReference type="EMBL" id="AONC01000002">
    <property type="protein sequence ID" value="EXJ17062.1"/>
    <property type="molecule type" value="Genomic_DNA"/>
</dbReference>
<comment type="caution">
    <text evidence="2">The sequence shown here is derived from an EMBL/GenBank/DDBJ whole genome shotgun (WGS) entry which is preliminary data.</text>
</comment>
<proteinExistence type="predicted"/>
<keyword evidence="3" id="KW-1185">Reference proteome</keyword>
<dbReference type="RefSeq" id="WP_157726288.1">
    <property type="nucleotide sequence ID" value="NZ_AONC01000002.1"/>
</dbReference>
<dbReference type="OrthoDB" id="6657308at2"/>